<keyword evidence="1" id="KW-0812">Transmembrane</keyword>
<dbReference type="EMBL" id="CAJNAQ010000005">
    <property type="protein sequence ID" value="CAE6492942.1"/>
    <property type="molecule type" value="Genomic_DNA"/>
</dbReference>
<reference evidence="2" key="1">
    <citation type="submission" date="2021-02" db="EMBL/GenBank/DDBJ databases">
        <authorList>
            <person name="Han P."/>
        </authorList>
    </citation>
    <scope>NUCLEOTIDE SEQUENCE</scope>
    <source>
        <strain evidence="2">Candidatus Nitrosotenuis uzonensis 5A</strain>
    </source>
</reference>
<evidence type="ECO:0000313" key="2">
    <source>
        <dbReference type="EMBL" id="CAE6492942.1"/>
    </source>
</evidence>
<comment type="caution">
    <text evidence="2">The sequence shown here is derived from an EMBL/GenBank/DDBJ whole genome shotgun (WGS) entry which is preliminary data.</text>
</comment>
<organism evidence="2 3">
    <name type="scientific">Candidatus Nitrosotenuis uzonensis</name>
    <dbReference type="NCBI Taxonomy" id="1407055"/>
    <lineage>
        <taxon>Archaea</taxon>
        <taxon>Nitrososphaerota</taxon>
        <taxon>Candidatus Nitrosotenuis</taxon>
    </lineage>
</organism>
<feature type="transmembrane region" description="Helical" evidence="1">
    <location>
        <begin position="6"/>
        <end position="25"/>
    </location>
</feature>
<name>A0A812EW07_9ARCH</name>
<dbReference type="AlphaFoldDB" id="A0A812EW07"/>
<accession>A0A812EW07</accession>
<keyword evidence="1" id="KW-0472">Membrane</keyword>
<proteinExistence type="predicted"/>
<evidence type="ECO:0000313" key="3">
    <source>
        <dbReference type="Proteomes" id="UP000655759"/>
    </source>
</evidence>
<keyword evidence="1" id="KW-1133">Transmembrane helix</keyword>
<sequence>MNVQMVLFVIFTISILFIITDVIYVESEQIQSDAMWGFGENLKTGDRFSYRICEYSLHIPELPEPCYNITMHFLHLLPTTYGNTWIVATEIFHAQKQINTVFHIDADSFEIISEGATIQYASSLERTLEWIKKYAHKMRPQSLAVGKSWGVVATDASSPITLMVSQTDFMTAQNDDFVAYKIGYELTKESHVYVKDGFPFPLEMAIYKPVSGQLQPLMFTATLISHSVSHVFCDPPTSVPKIPSYFGAKIELDKDNLSDQNKPHSYHITSEQVNSLPSESKTTDTPDIEDSIGSSVISYAKFLEIIKNMTGQNISDDIHSSNKTIVGNVTGTVSKVAENNTINVH</sequence>
<dbReference type="Proteomes" id="UP000655759">
    <property type="component" value="Unassembled WGS sequence"/>
</dbReference>
<protein>
    <submittedName>
        <fullName evidence="2">Uncharacterized protein</fullName>
    </submittedName>
</protein>
<gene>
    <name evidence="2" type="ORF">NUZ5A_50096</name>
</gene>
<evidence type="ECO:0000256" key="1">
    <source>
        <dbReference type="SAM" id="Phobius"/>
    </source>
</evidence>